<name>A0A6C0H7G1_9ZZZZ</name>
<dbReference type="AlphaFoldDB" id="A0A6C0H7G1"/>
<dbReference type="InterPro" id="IPR023366">
    <property type="entry name" value="ATP_synth_asu-like_sf"/>
</dbReference>
<dbReference type="EMBL" id="MN739890">
    <property type="protein sequence ID" value="QHT76156.1"/>
    <property type="molecule type" value="Genomic_DNA"/>
</dbReference>
<accession>A0A6C0H7G1</accession>
<dbReference type="Gene3D" id="2.40.30.20">
    <property type="match status" value="3"/>
</dbReference>
<reference evidence="1" key="1">
    <citation type="journal article" date="2020" name="Nature">
        <title>Giant virus diversity and host interactions through global metagenomics.</title>
        <authorList>
            <person name="Schulz F."/>
            <person name="Roux S."/>
            <person name="Paez-Espino D."/>
            <person name="Jungbluth S."/>
            <person name="Walsh D.A."/>
            <person name="Denef V.J."/>
            <person name="McMahon K.D."/>
            <person name="Konstantinidis K.T."/>
            <person name="Eloe-Fadrosh E.A."/>
            <person name="Kyrpides N.C."/>
            <person name="Woyke T."/>
        </authorList>
    </citation>
    <scope>NUCLEOTIDE SEQUENCE</scope>
    <source>
        <strain evidence="1">GVMAG-M-3300023179-73</strain>
    </source>
</reference>
<evidence type="ECO:0000313" key="1">
    <source>
        <dbReference type="EMBL" id="QHT76156.1"/>
    </source>
</evidence>
<proteinExistence type="predicted"/>
<sequence length="958" mass="104487">MDIDENDMLLTNTFIPTPQLEGEVSQQSNEEFRKYYTTELNQREEAFLRRSLDKMSIRSLHLDESTDANSLLNTNVFTNGGGDPTLTSKGITSKEIKTFVSIDSRDRDIVLYSKPNHFKIFLGKTFYNVKSIRLASVEFPNTNAVINSNNNRIYWRNQEDIDANIIDSVTATYPVYNVSLRVGSYISTTLQTEITSKLGSIKRRNKTGDYHYFTVSLDLDTDIVTVTSLLLTQAGNNPLTVTSGLGLVTVDAASHGFQTGDIVYIVDVKSLAGINSTTLGGAHEITRLNADQFQYEVNIKAGDTARGGGNTVKIGRKAPFQLLFGENPYTIAPNVGFPIENSSKRIDTYIKSIDNIYLVQVRLRSLHNFNNTYNFVSQVCTISGAGTTPSIDGNKVIARIIDNYTILVIVNSKIESDQFSGQVTFGANTFDIVSIINYPVDTVLVSTFTNHNYNYTDIGKVISLYDTISKPDFDGDNNIYGVVSNTQLIIPGNVLPGGNSNVSDYGIGGSIPFHAPLATKVLSITYVITGPITTIVSPNHGLKVGEEVQFDNLFTTPPILVVNSGVFTIASVPDNNSFTIDFSTTSVELSSIDNGTAAVRTKLVTLSFPYHGFNKITSISNNYDAKTITSITNNTDYVNNIYRVVIATNTPHELSNGNIIKITSSNCSPSITGGPYTVTVLSANTIQINLPFDITSNGNSGSLTLNAMRVEVITQLPHGLSSGSTVRLMKTNSVPSIDNGGYVVTVTATDTFTIVYGQGITQAGTSGIIGMNQDFYLYGASSVGGLAADVINGVKYTVRDVIDAHTLNFNARSFAEYVEQGGGESLYISSLLHGFNAIQTNTKNSVLNRSINLQGENYAFLCCPQIATMMNTGKVTNIFARFLLDQSPGSMVFSFLSNPKEFHTAPLNQLSELEFSVVNHDASLYDFNDLDYSFVLEITEIVDMTDGFNLSSRRGITN</sequence>
<protein>
    <submittedName>
        <fullName evidence="1">Uncharacterized protein</fullName>
    </submittedName>
</protein>
<organism evidence="1">
    <name type="scientific">viral metagenome</name>
    <dbReference type="NCBI Taxonomy" id="1070528"/>
    <lineage>
        <taxon>unclassified sequences</taxon>
        <taxon>metagenomes</taxon>
        <taxon>organismal metagenomes</taxon>
    </lineage>
</organism>